<dbReference type="PANTHER" id="PTHR43861">
    <property type="entry name" value="TRANS-ACONITATE 2-METHYLTRANSFERASE-RELATED"/>
    <property type="match status" value="1"/>
</dbReference>
<dbReference type="Gene3D" id="3.40.50.150">
    <property type="entry name" value="Vaccinia Virus protein VP39"/>
    <property type="match status" value="1"/>
</dbReference>
<dbReference type="GO" id="GO:0008168">
    <property type="term" value="F:methyltransferase activity"/>
    <property type="evidence" value="ECO:0007669"/>
    <property type="project" value="UniProtKB-KW"/>
</dbReference>
<evidence type="ECO:0000313" key="1">
    <source>
        <dbReference type="EMBL" id="QND59295.1"/>
    </source>
</evidence>
<dbReference type="SUPFAM" id="SSF53335">
    <property type="entry name" value="S-adenosyl-L-methionine-dependent methyltransferases"/>
    <property type="match status" value="1"/>
</dbReference>
<evidence type="ECO:0000313" key="2">
    <source>
        <dbReference type="Proteomes" id="UP000515465"/>
    </source>
</evidence>
<reference evidence="2" key="1">
    <citation type="journal article" date="2020" name="Mol. Plant Microbe">
        <title>Rhizobial microsymbionts of the narrowly endemic Oxytropis species growing in Kamchatka are characterized by significant genetic diversity and possess a set of genes that are associated with T3SS and T6SS secretion systems and can affect the development of symbiosis.</title>
        <authorList>
            <person name="Safronova V."/>
            <person name="Guro P."/>
            <person name="Sazanova A."/>
            <person name="Kuznetsova I."/>
            <person name="Belimov A."/>
            <person name="Yakubov V."/>
            <person name="Chirak E."/>
            <person name="Afonin A."/>
            <person name="Gogolev Y."/>
            <person name="Andronov E."/>
            <person name="Tikhonovich I."/>
        </authorList>
    </citation>
    <scope>NUCLEOTIDE SEQUENCE [LARGE SCALE GENOMIC DNA]</scope>
    <source>
        <strain evidence="2">583</strain>
    </source>
</reference>
<keyword evidence="1" id="KW-0808">Transferase</keyword>
<dbReference type="CDD" id="cd02440">
    <property type="entry name" value="AdoMet_MTases"/>
    <property type="match status" value="1"/>
</dbReference>
<keyword evidence="1" id="KW-0489">Methyltransferase</keyword>
<dbReference type="GO" id="GO:0032259">
    <property type="term" value="P:methylation"/>
    <property type="evidence" value="ECO:0007669"/>
    <property type="project" value="UniProtKB-KW"/>
</dbReference>
<dbReference type="RefSeq" id="WP_183457499.1">
    <property type="nucleotide sequence ID" value="NZ_CP050296.1"/>
</dbReference>
<dbReference type="Pfam" id="PF13489">
    <property type="entry name" value="Methyltransf_23"/>
    <property type="match status" value="1"/>
</dbReference>
<sequence>MYSDGYDLGLVDPAADATRAQGYADCIDESAVTLLGRALRPRSVVEFGAGTGALLEDLARRWQLREALGFEAASQLVASAGQRDQAQATIRQGYAEEALGEIGGRYDLCLSVNVLEHALNPEAFLSVSRRALSDGGHVVVICPDGDVADTELLFLDHVSSFSQLSLRMVAAAAGLHVIGSIALRGQQKGFRLALLNPDATAPQAPTDHQYLSLAQARSDFLKGWSEIDDGASEWLNDRPYAMFGAGEFRNLLRTYAPGWSREPKHS</sequence>
<dbReference type="AlphaFoldDB" id="A0A7G6SXR3"/>
<organism evidence="1 2">
    <name type="scientific">Mesorhizobium huakuii</name>
    <dbReference type="NCBI Taxonomy" id="28104"/>
    <lineage>
        <taxon>Bacteria</taxon>
        <taxon>Pseudomonadati</taxon>
        <taxon>Pseudomonadota</taxon>
        <taxon>Alphaproteobacteria</taxon>
        <taxon>Hyphomicrobiales</taxon>
        <taxon>Phyllobacteriaceae</taxon>
        <taxon>Mesorhizobium</taxon>
    </lineage>
</organism>
<accession>A0A7G6SXR3</accession>
<dbReference type="EMBL" id="CP050296">
    <property type="protein sequence ID" value="QND59295.1"/>
    <property type="molecule type" value="Genomic_DNA"/>
</dbReference>
<protein>
    <submittedName>
        <fullName evidence="1">Class I SAM-dependent methyltransferase</fullName>
    </submittedName>
</protein>
<dbReference type="InterPro" id="IPR029063">
    <property type="entry name" value="SAM-dependent_MTases_sf"/>
</dbReference>
<dbReference type="Proteomes" id="UP000515465">
    <property type="component" value="Chromosome"/>
</dbReference>
<gene>
    <name evidence="1" type="ORF">HB778_23925</name>
</gene>
<name>A0A7G6SXR3_9HYPH</name>
<proteinExistence type="predicted"/>